<dbReference type="InterPro" id="IPR011009">
    <property type="entry name" value="Kinase-like_dom_sf"/>
</dbReference>
<evidence type="ECO:0000313" key="1">
    <source>
        <dbReference type="EMBL" id="MBB6556823.1"/>
    </source>
</evidence>
<accession>A0A7X0P7Q3</accession>
<reference evidence="1 2" key="1">
    <citation type="submission" date="2020-08" db="EMBL/GenBank/DDBJ databases">
        <title>Sequencing the genomes of 1000 actinobacteria strains.</title>
        <authorList>
            <person name="Klenk H.-P."/>
        </authorList>
    </citation>
    <scope>NUCLEOTIDE SEQUENCE [LARGE SCALE GENOMIC DNA]</scope>
    <source>
        <strain evidence="1 2">DSM 43768</strain>
    </source>
</reference>
<dbReference type="SUPFAM" id="SSF56112">
    <property type="entry name" value="Protein kinase-like (PK-like)"/>
    <property type="match status" value="1"/>
</dbReference>
<dbReference type="AlphaFoldDB" id="A0A7X0P7Q3"/>
<protein>
    <recommendedName>
        <fullName evidence="3">Protein kinase family protein</fullName>
    </recommendedName>
</protein>
<evidence type="ECO:0008006" key="3">
    <source>
        <dbReference type="Google" id="ProtNLM"/>
    </source>
</evidence>
<gene>
    <name evidence="1" type="ORF">HD593_011618</name>
</gene>
<dbReference type="EMBL" id="JACHMI010000001">
    <property type="protein sequence ID" value="MBB6556823.1"/>
    <property type="molecule type" value="Genomic_DNA"/>
</dbReference>
<name>A0A7X0P7Q3_9ACTN</name>
<dbReference type="Proteomes" id="UP000565579">
    <property type="component" value="Unassembled WGS sequence"/>
</dbReference>
<evidence type="ECO:0000313" key="2">
    <source>
        <dbReference type="Proteomes" id="UP000565579"/>
    </source>
</evidence>
<keyword evidence="2" id="KW-1185">Reference proteome</keyword>
<organism evidence="1 2">
    <name type="scientific">Nonomuraea rubra</name>
    <dbReference type="NCBI Taxonomy" id="46180"/>
    <lineage>
        <taxon>Bacteria</taxon>
        <taxon>Bacillati</taxon>
        <taxon>Actinomycetota</taxon>
        <taxon>Actinomycetes</taxon>
        <taxon>Streptosporangiales</taxon>
        <taxon>Streptosporangiaceae</taxon>
        <taxon>Nonomuraea</taxon>
    </lineage>
</organism>
<dbReference type="RefSeq" id="WP_185111251.1">
    <property type="nucleotide sequence ID" value="NZ_BAAAXY010000046.1"/>
</dbReference>
<proteinExistence type="predicted"/>
<comment type="caution">
    <text evidence="1">The sequence shown here is derived from an EMBL/GenBank/DDBJ whole genome shotgun (WGS) entry which is preliminary data.</text>
</comment>
<sequence>MPSADPGRLSAYEAVSTALAMLSDREVAGLVAGAEPLGAGIGGRSAELEVAGARVFVKRVPLTDLECRPEHVRSTANVFGLPTFYQYGVGSAGFGAWRELAAHVMTTNWVLTGAFAGFPILCHWRVIPDAAPDGFADEFGGIDGAVAHWEGSAAVRGRLEAIAASSRSLVLFLEHLPGTLASWLSEHREGEPYAWAEQALARGTGFLSSQGFVHFDAHFMNLLTDGREIYFADLGLALSRRFTLSAEESRFLDDHLSYDRYYTTSHLLRHHLPGGTRDRREHIRFLREWMAGGRRDQLPEALAGLVDRHAATALVFAEFAERLVGESRRTPFPRAELERA</sequence>
<dbReference type="Gene3D" id="1.10.510.10">
    <property type="entry name" value="Transferase(Phosphotransferase) domain 1"/>
    <property type="match status" value="1"/>
</dbReference>